<evidence type="ECO:0000313" key="3">
    <source>
        <dbReference type="Proteomes" id="UP000014071"/>
    </source>
</evidence>
<feature type="region of interest" description="Disordered" evidence="1">
    <location>
        <begin position="88"/>
        <end position="114"/>
    </location>
</feature>
<dbReference type="RefSeq" id="XP_012193483.1">
    <property type="nucleotide sequence ID" value="XM_012338093.1"/>
</dbReference>
<dbReference type="GeneID" id="24112762"/>
<feature type="compositionally biased region" description="Basic and acidic residues" evidence="1">
    <location>
        <begin position="7"/>
        <end position="20"/>
    </location>
</feature>
<dbReference type="HOGENOM" id="CLU_2122156_0_0_1"/>
<evidence type="ECO:0000256" key="1">
    <source>
        <dbReference type="SAM" id="MobiDB-lite"/>
    </source>
</evidence>
<keyword evidence="3" id="KW-1185">Reference proteome</keyword>
<gene>
    <name evidence="2" type="ORF">PHSY_007499</name>
</gene>
<sequence length="114" mass="13185">MNGGLKIRKDGKGGQRRLDQAVRSGRLGEIQERRRKRWVATKQCRALAEGQMDRLCWSSTLRFRNTTGSRVTRPERLRLGVCGRKRADEPALKKGGASQREQRLNHWKMTQAKR</sequence>
<evidence type="ECO:0000313" key="2">
    <source>
        <dbReference type="EMBL" id="GAC99896.1"/>
    </source>
</evidence>
<dbReference type="Proteomes" id="UP000014071">
    <property type="component" value="Unassembled WGS sequence"/>
</dbReference>
<name>R9PEY0_PSEHS</name>
<accession>R9PEY0</accession>
<feature type="region of interest" description="Disordered" evidence="1">
    <location>
        <begin position="1"/>
        <end position="23"/>
    </location>
</feature>
<reference evidence="3" key="1">
    <citation type="journal article" date="2013" name="Genome Announc.">
        <title>Draft genome sequence of the basidiomycetous yeast-like fungus Pseudozyma hubeiensis SY62, which produces an abundant amount of the biosurfactant mannosylerythritol lipids.</title>
        <authorList>
            <person name="Konishi M."/>
            <person name="Hatada Y."/>
            <person name="Horiuchi J."/>
        </authorList>
    </citation>
    <scope>NUCLEOTIDE SEQUENCE [LARGE SCALE GENOMIC DNA]</scope>
    <source>
        <strain evidence="3">SY62</strain>
    </source>
</reference>
<protein>
    <submittedName>
        <fullName evidence="2">Uncharacterized protein</fullName>
    </submittedName>
</protein>
<proteinExistence type="predicted"/>
<organism evidence="2 3">
    <name type="scientific">Pseudozyma hubeiensis (strain SY62)</name>
    <name type="common">Yeast</name>
    <dbReference type="NCBI Taxonomy" id="1305764"/>
    <lineage>
        <taxon>Eukaryota</taxon>
        <taxon>Fungi</taxon>
        <taxon>Dikarya</taxon>
        <taxon>Basidiomycota</taxon>
        <taxon>Ustilaginomycotina</taxon>
        <taxon>Ustilaginomycetes</taxon>
        <taxon>Ustilaginales</taxon>
        <taxon>Ustilaginaceae</taxon>
        <taxon>Pseudozyma</taxon>
    </lineage>
</organism>
<dbReference type="EMBL" id="DF238833">
    <property type="protein sequence ID" value="GAC99896.1"/>
    <property type="molecule type" value="Genomic_DNA"/>
</dbReference>
<dbReference type="AlphaFoldDB" id="R9PEY0"/>